<keyword evidence="7 12" id="KW-0489">Methyltransferase</keyword>
<dbReference type="GO" id="GO:0032259">
    <property type="term" value="P:methylation"/>
    <property type="evidence" value="ECO:0007669"/>
    <property type="project" value="UniProtKB-KW"/>
</dbReference>
<accession>A0ABT6NDB9</accession>
<comment type="catalytic activity">
    <reaction evidence="11 12">
        <text>uridine(1498) in 16S rRNA + S-adenosyl-L-methionine = N(3)-methyluridine(1498) in 16S rRNA + S-adenosyl-L-homocysteine + H(+)</text>
        <dbReference type="Rhea" id="RHEA:42920"/>
        <dbReference type="Rhea" id="RHEA-COMP:10283"/>
        <dbReference type="Rhea" id="RHEA-COMP:10284"/>
        <dbReference type="ChEBI" id="CHEBI:15378"/>
        <dbReference type="ChEBI" id="CHEBI:57856"/>
        <dbReference type="ChEBI" id="CHEBI:59789"/>
        <dbReference type="ChEBI" id="CHEBI:65315"/>
        <dbReference type="ChEBI" id="CHEBI:74502"/>
        <dbReference type="EC" id="2.1.1.193"/>
    </reaction>
</comment>
<evidence type="ECO:0000256" key="4">
    <source>
        <dbReference type="ARBA" id="ARBA00013673"/>
    </source>
</evidence>
<gene>
    <name evidence="14" type="ORF">QE109_09610</name>
</gene>
<dbReference type="Proteomes" id="UP001158045">
    <property type="component" value="Unassembled WGS sequence"/>
</dbReference>
<dbReference type="RefSeq" id="WP_281094246.1">
    <property type="nucleotide sequence ID" value="NZ_JARYZI010000005.1"/>
</dbReference>
<keyword evidence="15" id="KW-1185">Reference proteome</keyword>
<dbReference type="SUPFAM" id="SSF75217">
    <property type="entry name" value="alpha/beta knot"/>
    <property type="match status" value="1"/>
</dbReference>
<evidence type="ECO:0000256" key="10">
    <source>
        <dbReference type="ARBA" id="ARBA00025699"/>
    </source>
</evidence>
<proteinExistence type="inferred from homology"/>
<keyword evidence="8 12" id="KW-0808">Transferase</keyword>
<name>A0ABT6NDB9_9FIRM</name>
<dbReference type="PANTHER" id="PTHR30027:SF3">
    <property type="entry name" value="16S RRNA (URACIL(1498)-N(3))-METHYLTRANSFERASE"/>
    <property type="match status" value="1"/>
</dbReference>
<evidence type="ECO:0000256" key="11">
    <source>
        <dbReference type="ARBA" id="ARBA00047944"/>
    </source>
</evidence>
<organism evidence="14 15">
    <name type="scientific">Fusibacter bizertensis</name>
    <dbReference type="NCBI Taxonomy" id="1488331"/>
    <lineage>
        <taxon>Bacteria</taxon>
        <taxon>Bacillati</taxon>
        <taxon>Bacillota</taxon>
        <taxon>Clostridia</taxon>
        <taxon>Eubacteriales</taxon>
        <taxon>Eubacteriales Family XII. Incertae Sedis</taxon>
        <taxon>Fusibacter</taxon>
    </lineage>
</organism>
<evidence type="ECO:0000256" key="7">
    <source>
        <dbReference type="ARBA" id="ARBA00022603"/>
    </source>
</evidence>
<keyword evidence="5 12" id="KW-0963">Cytoplasm</keyword>
<dbReference type="PANTHER" id="PTHR30027">
    <property type="entry name" value="RIBOSOMAL RNA SMALL SUBUNIT METHYLTRANSFERASE E"/>
    <property type="match status" value="1"/>
</dbReference>
<comment type="function">
    <text evidence="10 12">Specifically methylates the N3 position of the uracil ring of uridine 1498 (m3U1498) in 16S rRNA. Acts on the fully assembled 30S ribosomal subunit.</text>
</comment>
<evidence type="ECO:0000256" key="9">
    <source>
        <dbReference type="ARBA" id="ARBA00022691"/>
    </source>
</evidence>
<evidence type="ECO:0000256" key="8">
    <source>
        <dbReference type="ARBA" id="ARBA00022679"/>
    </source>
</evidence>
<keyword evidence="6 12" id="KW-0698">rRNA processing</keyword>
<dbReference type="InterPro" id="IPR015947">
    <property type="entry name" value="PUA-like_sf"/>
</dbReference>
<comment type="similarity">
    <text evidence="2 12">Belongs to the RNA methyltransferase RsmE family.</text>
</comment>
<dbReference type="EC" id="2.1.1.193" evidence="3 12"/>
<dbReference type="Gene3D" id="3.40.1280.10">
    <property type="match status" value="1"/>
</dbReference>
<comment type="caution">
    <text evidence="14">The sequence shown here is derived from an EMBL/GenBank/DDBJ whole genome shotgun (WGS) entry which is preliminary data.</text>
</comment>
<evidence type="ECO:0000256" key="12">
    <source>
        <dbReference type="PIRNR" id="PIRNR015601"/>
    </source>
</evidence>
<comment type="subcellular location">
    <subcellularLocation>
        <location evidence="1 12">Cytoplasm</location>
    </subcellularLocation>
</comment>
<evidence type="ECO:0000256" key="6">
    <source>
        <dbReference type="ARBA" id="ARBA00022552"/>
    </source>
</evidence>
<sequence length="246" mass="27966">MHRFFIESEDIRTGIYLTIHNQESVNHMSRVLRVKIGELIELVSLDMLLTGEIVEVQNTSVKLKILSEKPHENESNVKIDLFQCLPKGQKLELILQKNVELGVHDFYLVQSKRCIVDYKPKDVPKKMERLSKIVKEASKQSKRDRIPELYGVLNIKDVLEKISDYDQFLILYEGETSKGLKGHLKAFEGKRIAIIIGPEGGLEESEVELLLRNGALSTTLGKRILRTETAGFVAVSCIQYEMDALG</sequence>
<dbReference type="InterPro" id="IPR029026">
    <property type="entry name" value="tRNA_m1G_MTases_N"/>
</dbReference>
<dbReference type="InterPro" id="IPR006700">
    <property type="entry name" value="RsmE"/>
</dbReference>
<evidence type="ECO:0000256" key="3">
    <source>
        <dbReference type="ARBA" id="ARBA00012328"/>
    </source>
</evidence>
<dbReference type="Pfam" id="PF04452">
    <property type="entry name" value="Methyltrans_RNA"/>
    <property type="match status" value="1"/>
</dbReference>
<evidence type="ECO:0000259" key="13">
    <source>
        <dbReference type="Pfam" id="PF04452"/>
    </source>
</evidence>
<dbReference type="CDD" id="cd18084">
    <property type="entry name" value="RsmE-like"/>
    <property type="match status" value="1"/>
</dbReference>
<dbReference type="SUPFAM" id="SSF88697">
    <property type="entry name" value="PUA domain-like"/>
    <property type="match status" value="1"/>
</dbReference>
<protein>
    <recommendedName>
        <fullName evidence="4 12">Ribosomal RNA small subunit methyltransferase E</fullName>
        <ecNumber evidence="3 12">2.1.1.193</ecNumber>
    </recommendedName>
</protein>
<keyword evidence="9 12" id="KW-0949">S-adenosyl-L-methionine</keyword>
<evidence type="ECO:0000313" key="15">
    <source>
        <dbReference type="Proteomes" id="UP001158045"/>
    </source>
</evidence>
<dbReference type="GO" id="GO:0008168">
    <property type="term" value="F:methyltransferase activity"/>
    <property type="evidence" value="ECO:0007669"/>
    <property type="project" value="UniProtKB-KW"/>
</dbReference>
<dbReference type="PIRSF" id="PIRSF015601">
    <property type="entry name" value="MTase_slr0722"/>
    <property type="match status" value="1"/>
</dbReference>
<dbReference type="InterPro" id="IPR029028">
    <property type="entry name" value="Alpha/beta_knot_MTases"/>
</dbReference>
<evidence type="ECO:0000313" key="14">
    <source>
        <dbReference type="EMBL" id="MDH8678402.1"/>
    </source>
</evidence>
<evidence type="ECO:0000256" key="2">
    <source>
        <dbReference type="ARBA" id="ARBA00005528"/>
    </source>
</evidence>
<dbReference type="NCBIfam" id="TIGR00046">
    <property type="entry name" value="RsmE family RNA methyltransferase"/>
    <property type="match status" value="1"/>
</dbReference>
<reference evidence="14 15" key="1">
    <citation type="submission" date="2023-04" db="EMBL/GenBank/DDBJ databases">
        <title>Fusibacter bizertensis strain WBS, isolated from littoral bottom sediments of the Arctic seas - biochemical and genomic analysis.</title>
        <authorList>
            <person name="Brioukhanov A.L."/>
        </authorList>
    </citation>
    <scope>NUCLEOTIDE SEQUENCE [LARGE SCALE GENOMIC DNA]</scope>
    <source>
        <strain evidence="14 15">WBS</strain>
    </source>
</reference>
<evidence type="ECO:0000256" key="1">
    <source>
        <dbReference type="ARBA" id="ARBA00004496"/>
    </source>
</evidence>
<evidence type="ECO:0000256" key="5">
    <source>
        <dbReference type="ARBA" id="ARBA00022490"/>
    </source>
</evidence>
<dbReference type="InterPro" id="IPR046886">
    <property type="entry name" value="RsmE_MTase_dom"/>
</dbReference>
<feature type="domain" description="Ribosomal RNA small subunit methyltransferase E methyltransferase" evidence="13">
    <location>
        <begin position="74"/>
        <end position="239"/>
    </location>
</feature>
<dbReference type="EMBL" id="JARYZI010000005">
    <property type="protein sequence ID" value="MDH8678402.1"/>
    <property type="molecule type" value="Genomic_DNA"/>
</dbReference>